<reference evidence="8 9" key="1">
    <citation type="submission" date="2017-12" db="EMBL/GenBank/DDBJ databases">
        <authorList>
            <person name="Paulsen S."/>
            <person name="Gram L.K."/>
        </authorList>
    </citation>
    <scope>NUCLEOTIDE SEQUENCE [LARGE SCALE GENOMIC DNA]</scope>
    <source>
        <strain evidence="8 9">S1607</strain>
    </source>
</reference>
<dbReference type="GO" id="GO:0005886">
    <property type="term" value="C:plasma membrane"/>
    <property type="evidence" value="ECO:0007669"/>
    <property type="project" value="TreeGrafter"/>
</dbReference>
<comment type="caution">
    <text evidence="8">The sequence shown here is derived from an EMBL/GenBank/DDBJ whole genome shotgun (WGS) entry which is preliminary data.</text>
</comment>
<dbReference type="RefSeq" id="WP_045963583.1">
    <property type="nucleotide sequence ID" value="NZ_JXXW01000024.1"/>
</dbReference>
<keyword evidence="6" id="KW-0902">Two-component regulatory system</keyword>
<dbReference type="Proteomes" id="UP000305423">
    <property type="component" value="Unassembled WGS sequence"/>
</dbReference>
<dbReference type="InterPro" id="IPR036890">
    <property type="entry name" value="HATPase_C_sf"/>
</dbReference>
<dbReference type="Gene3D" id="3.30.565.10">
    <property type="entry name" value="Histidine kinase-like ATPase, C-terminal domain"/>
    <property type="match status" value="1"/>
</dbReference>
<evidence type="ECO:0000256" key="4">
    <source>
        <dbReference type="ARBA" id="ARBA00022679"/>
    </source>
</evidence>
<keyword evidence="3" id="KW-0597">Phosphoprotein</keyword>
<protein>
    <recommendedName>
        <fullName evidence="2">histidine kinase</fullName>
        <ecNumber evidence="2">2.7.13.3</ecNumber>
    </recommendedName>
</protein>
<evidence type="ECO:0000313" key="9">
    <source>
        <dbReference type="Proteomes" id="UP000305423"/>
    </source>
</evidence>
<dbReference type="InterPro" id="IPR005467">
    <property type="entry name" value="His_kinase_dom"/>
</dbReference>
<dbReference type="InterPro" id="IPR003594">
    <property type="entry name" value="HATPase_dom"/>
</dbReference>
<dbReference type="AlphaFoldDB" id="A0AAQ2EYL5"/>
<keyword evidence="4" id="KW-0808">Transferase</keyword>
<evidence type="ECO:0000256" key="1">
    <source>
        <dbReference type="ARBA" id="ARBA00000085"/>
    </source>
</evidence>
<evidence type="ECO:0000256" key="3">
    <source>
        <dbReference type="ARBA" id="ARBA00022553"/>
    </source>
</evidence>
<dbReference type="PANTHER" id="PTHR45453">
    <property type="entry name" value="PHOSPHATE REGULON SENSOR PROTEIN PHOR"/>
    <property type="match status" value="1"/>
</dbReference>
<evidence type="ECO:0000259" key="7">
    <source>
        <dbReference type="PROSITE" id="PS50109"/>
    </source>
</evidence>
<keyword evidence="8" id="KW-0547">Nucleotide-binding</keyword>
<gene>
    <name evidence="8" type="ORF">CWB74_02695</name>
</gene>
<dbReference type="GO" id="GO:0005524">
    <property type="term" value="F:ATP binding"/>
    <property type="evidence" value="ECO:0007669"/>
    <property type="project" value="UniProtKB-KW"/>
</dbReference>
<dbReference type="SUPFAM" id="SSF55874">
    <property type="entry name" value="ATPase domain of HSP90 chaperone/DNA topoisomerase II/histidine kinase"/>
    <property type="match status" value="1"/>
</dbReference>
<dbReference type="GO" id="GO:0016036">
    <property type="term" value="P:cellular response to phosphate starvation"/>
    <property type="evidence" value="ECO:0007669"/>
    <property type="project" value="TreeGrafter"/>
</dbReference>
<keyword evidence="8" id="KW-0067">ATP-binding</keyword>
<accession>A0AAQ2EYL5</accession>
<dbReference type="EC" id="2.7.13.3" evidence="2"/>
<name>A0AAQ2EYL5_PSEO7</name>
<dbReference type="InterPro" id="IPR050351">
    <property type="entry name" value="BphY/WalK/GraS-like"/>
</dbReference>
<dbReference type="Pfam" id="PF02518">
    <property type="entry name" value="HATPase_c"/>
    <property type="match status" value="1"/>
</dbReference>
<comment type="catalytic activity">
    <reaction evidence="1">
        <text>ATP + protein L-histidine = ADP + protein N-phospho-L-histidine.</text>
        <dbReference type="EC" id="2.7.13.3"/>
    </reaction>
</comment>
<reference evidence="9" key="2">
    <citation type="submission" date="2019-06" db="EMBL/GenBank/DDBJ databases">
        <title>Co-occurence of chitin degradation, pigmentation and bioactivity in marine Pseudoalteromonas.</title>
        <authorList>
            <person name="Sonnenschein E.C."/>
            <person name="Bech P.K."/>
        </authorList>
    </citation>
    <scope>NUCLEOTIDE SEQUENCE [LARGE SCALE GENOMIC DNA]</scope>
    <source>
        <strain evidence="9">S1607</strain>
    </source>
</reference>
<dbReference type="PROSITE" id="PS50109">
    <property type="entry name" value="HIS_KIN"/>
    <property type="match status" value="1"/>
</dbReference>
<evidence type="ECO:0000256" key="5">
    <source>
        <dbReference type="ARBA" id="ARBA00022777"/>
    </source>
</evidence>
<feature type="domain" description="Histidine kinase" evidence="7">
    <location>
        <begin position="142"/>
        <end position="251"/>
    </location>
</feature>
<evidence type="ECO:0000256" key="6">
    <source>
        <dbReference type="ARBA" id="ARBA00023012"/>
    </source>
</evidence>
<keyword evidence="5" id="KW-0418">Kinase</keyword>
<proteinExistence type="predicted"/>
<dbReference type="PANTHER" id="PTHR45453:SF1">
    <property type="entry name" value="PHOSPHATE REGULON SENSOR PROTEIN PHOR"/>
    <property type="match status" value="1"/>
</dbReference>
<evidence type="ECO:0000256" key="2">
    <source>
        <dbReference type="ARBA" id="ARBA00012438"/>
    </source>
</evidence>
<dbReference type="GO" id="GO:0000155">
    <property type="term" value="F:phosphorelay sensor kinase activity"/>
    <property type="evidence" value="ECO:0007669"/>
    <property type="project" value="TreeGrafter"/>
</dbReference>
<evidence type="ECO:0000313" key="8">
    <source>
        <dbReference type="EMBL" id="TMN81170.1"/>
    </source>
</evidence>
<sequence length="251" mass="28712">MNKETEQLIAESLHELRTFNQKLNTAVSLVSKEIRCNKQGEKVGIEFLPEKADSLRRHVDVINYTSQLITTRLDFVDYELNPEFFSNMVPYEIDIYGKFHKARISLNSTIKKHNVIVNLSNEINKLRTIKAVSLIDILPYLLLENAVKYAPQESQVSVDFTQYSSAIEITISSEGPFTPKEEVKKLFLKGYRGENAKRLDVEGRGIGLYFADKIVKLHDASLAISSSSRNTFSYNGVKYSDFKVRLTFPFK</sequence>
<dbReference type="SMART" id="SM00387">
    <property type="entry name" value="HATPase_c"/>
    <property type="match status" value="1"/>
</dbReference>
<dbReference type="GO" id="GO:0004721">
    <property type="term" value="F:phosphoprotein phosphatase activity"/>
    <property type="evidence" value="ECO:0007669"/>
    <property type="project" value="TreeGrafter"/>
</dbReference>
<organism evidence="8 9">
    <name type="scientific">Pseudoalteromonas piscicida</name>
    <dbReference type="NCBI Taxonomy" id="43662"/>
    <lineage>
        <taxon>Bacteria</taxon>
        <taxon>Pseudomonadati</taxon>
        <taxon>Pseudomonadota</taxon>
        <taxon>Gammaproteobacteria</taxon>
        <taxon>Alteromonadales</taxon>
        <taxon>Pseudoalteromonadaceae</taxon>
        <taxon>Pseudoalteromonas</taxon>
    </lineage>
</organism>
<dbReference type="EMBL" id="PNEL01000008">
    <property type="protein sequence ID" value="TMN81170.1"/>
    <property type="molecule type" value="Genomic_DNA"/>
</dbReference>